<gene>
    <name evidence="5" type="ORF">CUNI_LOCUS15840</name>
</gene>
<keyword evidence="6" id="KW-1185">Reference proteome</keyword>
<dbReference type="GO" id="GO:0005576">
    <property type="term" value="C:extracellular region"/>
    <property type="evidence" value="ECO:0007669"/>
    <property type="project" value="UniProtKB-SubCell"/>
</dbReference>
<sequence length="109" mass="12894">VQLEILSRDNEDDWAKFTVTITGSYQKGTSSRTPRKAETFLWVRKADLACKCPKVRKRQTYLIVGKYQSEDKLRPGFVVDRSATVIRWKDKWDRRMRRLLKQENRGNCA</sequence>
<evidence type="ECO:0000259" key="4">
    <source>
        <dbReference type="PROSITE" id="PS50189"/>
    </source>
</evidence>
<evidence type="ECO:0000256" key="1">
    <source>
        <dbReference type="ARBA" id="ARBA00004613"/>
    </source>
</evidence>
<keyword evidence="2" id="KW-0964">Secreted</keyword>
<keyword evidence="3" id="KW-1015">Disulfide bond</keyword>
<name>A0A8S3ZRP9_9EUPU</name>
<comment type="caution">
    <text evidence="5">The sequence shown here is derived from an EMBL/GenBank/DDBJ whole genome shotgun (WGS) entry which is preliminary data.</text>
</comment>
<dbReference type="EMBL" id="CAJHNH020003936">
    <property type="protein sequence ID" value="CAG5130282.1"/>
    <property type="molecule type" value="Genomic_DNA"/>
</dbReference>
<evidence type="ECO:0000256" key="3">
    <source>
        <dbReference type="ARBA" id="ARBA00023157"/>
    </source>
</evidence>
<dbReference type="InterPro" id="IPR008993">
    <property type="entry name" value="TIMP-like_OB-fold"/>
</dbReference>
<dbReference type="Gene3D" id="2.40.50.120">
    <property type="match status" value="1"/>
</dbReference>
<dbReference type="PROSITE" id="PS50189">
    <property type="entry name" value="NTR"/>
    <property type="match status" value="1"/>
</dbReference>
<dbReference type="Pfam" id="PF01759">
    <property type="entry name" value="NTR"/>
    <property type="match status" value="1"/>
</dbReference>
<accession>A0A8S3ZRP9</accession>
<feature type="non-terminal residue" evidence="5">
    <location>
        <position position="1"/>
    </location>
</feature>
<dbReference type="InterPro" id="IPR001134">
    <property type="entry name" value="Netrin_domain"/>
</dbReference>
<comment type="subcellular location">
    <subcellularLocation>
        <location evidence="1">Secreted</location>
    </subcellularLocation>
</comment>
<evidence type="ECO:0000313" key="6">
    <source>
        <dbReference type="Proteomes" id="UP000678393"/>
    </source>
</evidence>
<dbReference type="InterPro" id="IPR018933">
    <property type="entry name" value="Netrin_module_non-TIMP"/>
</dbReference>
<dbReference type="OrthoDB" id="5984158at2759"/>
<reference evidence="5" key="1">
    <citation type="submission" date="2021-04" db="EMBL/GenBank/DDBJ databases">
        <authorList>
            <consortium name="Molecular Ecology Group"/>
        </authorList>
    </citation>
    <scope>NUCLEOTIDE SEQUENCE</scope>
</reference>
<feature type="domain" description="NTR" evidence="4">
    <location>
        <begin position="1"/>
        <end position="108"/>
    </location>
</feature>
<dbReference type="SMART" id="SM00643">
    <property type="entry name" value="C345C"/>
    <property type="match status" value="1"/>
</dbReference>
<protein>
    <recommendedName>
        <fullName evidence="4">NTR domain-containing protein</fullName>
    </recommendedName>
</protein>
<dbReference type="Proteomes" id="UP000678393">
    <property type="component" value="Unassembled WGS sequence"/>
</dbReference>
<evidence type="ECO:0000313" key="5">
    <source>
        <dbReference type="EMBL" id="CAG5130282.1"/>
    </source>
</evidence>
<dbReference type="SUPFAM" id="SSF50242">
    <property type="entry name" value="TIMP-like"/>
    <property type="match status" value="1"/>
</dbReference>
<dbReference type="AlphaFoldDB" id="A0A8S3ZRP9"/>
<proteinExistence type="predicted"/>
<evidence type="ECO:0000256" key="2">
    <source>
        <dbReference type="ARBA" id="ARBA00022525"/>
    </source>
</evidence>
<organism evidence="5 6">
    <name type="scientific">Candidula unifasciata</name>
    <dbReference type="NCBI Taxonomy" id="100452"/>
    <lineage>
        <taxon>Eukaryota</taxon>
        <taxon>Metazoa</taxon>
        <taxon>Spiralia</taxon>
        <taxon>Lophotrochozoa</taxon>
        <taxon>Mollusca</taxon>
        <taxon>Gastropoda</taxon>
        <taxon>Heterobranchia</taxon>
        <taxon>Euthyneura</taxon>
        <taxon>Panpulmonata</taxon>
        <taxon>Eupulmonata</taxon>
        <taxon>Stylommatophora</taxon>
        <taxon>Helicina</taxon>
        <taxon>Helicoidea</taxon>
        <taxon>Geomitridae</taxon>
        <taxon>Candidula</taxon>
    </lineage>
</organism>